<feature type="region of interest" description="Disordered" evidence="2">
    <location>
        <begin position="1"/>
        <end position="148"/>
    </location>
</feature>
<accession>A0A0S4JT01</accession>
<feature type="compositionally biased region" description="Low complexity" evidence="2">
    <location>
        <begin position="82"/>
        <end position="108"/>
    </location>
</feature>
<feature type="compositionally biased region" description="Polar residues" evidence="2">
    <location>
        <begin position="247"/>
        <end position="264"/>
    </location>
</feature>
<feature type="compositionally biased region" description="Polar residues" evidence="2">
    <location>
        <begin position="215"/>
        <end position="227"/>
    </location>
</feature>
<sequence>MIFESTPPRGGLNGASDASPANWEQPAAGNNSQLRRSLAPPSRISGGASPATSSMSPDAAASPGDDGSPYETNSIKFADYFQQEAAGQGGALRQQQQQSQAYSVSSSQPPSNALLRQTSSVVFDSHGSRNAPQAAAPLDGHSLSSPFYQDQNQLRSHNYHNSTSGVPREADFINPTTTNRVAAAVPPLAAVPSSMSFDSNSYSNHTNNTSFIPAPQSSVAASPRSAGQQLLLQRSSAANTSFTASSPLRQLTQQQQEDSTTFIPQQTAQRDALRQIATELKDRQAQVVQRELACQRREELLLKREKQLEESLLRMQHEQTAALEAAQRKAVEVDPKQEALDKALHSADDYRQQLRNLHKELSSRELEVDTLAQELSAEREKVAAHKLELETRAAHLVAEEDDMNLDFKRHAERIQASSRLLGDRTREVERKEKELERIKFEWDLKDADVKRRLNDVQTREAVVEGKARDVQRVLDSSRSLELHAVQTQRIADRLRAREDALWTTAAKVVPHGARAVAAIREDLRAHHQKLEDLGAQLPSVIKASAV</sequence>
<feature type="region of interest" description="Disordered" evidence="2">
    <location>
        <begin position="237"/>
        <end position="264"/>
    </location>
</feature>
<evidence type="ECO:0000256" key="1">
    <source>
        <dbReference type="SAM" id="Coils"/>
    </source>
</evidence>
<reference evidence="4" key="1">
    <citation type="submission" date="2015-09" db="EMBL/GenBank/DDBJ databases">
        <authorList>
            <consortium name="Pathogen Informatics"/>
        </authorList>
    </citation>
    <scope>NUCLEOTIDE SEQUENCE [LARGE SCALE GENOMIC DNA]</scope>
    <source>
        <strain evidence="4">Lake Konstanz</strain>
    </source>
</reference>
<protein>
    <submittedName>
        <fullName evidence="3">Uncharacterized protein</fullName>
    </submittedName>
</protein>
<proteinExistence type="predicted"/>
<dbReference type="EMBL" id="CYKH01002052">
    <property type="protein sequence ID" value="CUG92531.1"/>
    <property type="molecule type" value="Genomic_DNA"/>
</dbReference>
<evidence type="ECO:0000256" key="2">
    <source>
        <dbReference type="SAM" id="MobiDB-lite"/>
    </source>
</evidence>
<dbReference type="AlphaFoldDB" id="A0A0S4JT01"/>
<feature type="compositionally biased region" description="Low complexity" evidence="2">
    <location>
        <begin position="237"/>
        <end position="246"/>
    </location>
</feature>
<keyword evidence="4" id="KW-1185">Reference proteome</keyword>
<dbReference type="VEuPathDB" id="TriTrypDB:BSAL_37885"/>
<feature type="coiled-coil region" evidence="1">
    <location>
        <begin position="340"/>
        <end position="392"/>
    </location>
</feature>
<dbReference type="Proteomes" id="UP000051952">
    <property type="component" value="Unassembled WGS sequence"/>
</dbReference>
<keyword evidence="1" id="KW-0175">Coiled coil</keyword>
<gene>
    <name evidence="3" type="ORF">BSAL_37885</name>
</gene>
<feature type="compositionally biased region" description="Polar residues" evidence="2">
    <location>
        <begin position="109"/>
        <end position="122"/>
    </location>
</feature>
<feature type="region of interest" description="Disordered" evidence="2">
    <location>
        <begin position="208"/>
        <end position="227"/>
    </location>
</feature>
<organism evidence="3 4">
    <name type="scientific">Bodo saltans</name>
    <name type="common">Flagellated protozoan</name>
    <dbReference type="NCBI Taxonomy" id="75058"/>
    <lineage>
        <taxon>Eukaryota</taxon>
        <taxon>Discoba</taxon>
        <taxon>Euglenozoa</taxon>
        <taxon>Kinetoplastea</taxon>
        <taxon>Metakinetoplastina</taxon>
        <taxon>Eubodonida</taxon>
        <taxon>Bodonidae</taxon>
        <taxon>Bodo</taxon>
    </lineage>
</organism>
<name>A0A0S4JT01_BODSA</name>
<evidence type="ECO:0000313" key="4">
    <source>
        <dbReference type="Proteomes" id="UP000051952"/>
    </source>
</evidence>
<evidence type="ECO:0000313" key="3">
    <source>
        <dbReference type="EMBL" id="CUG92531.1"/>
    </source>
</evidence>